<evidence type="ECO:0000313" key="2">
    <source>
        <dbReference type="Proteomes" id="UP000095282"/>
    </source>
</evidence>
<name>A0A1I7V518_9PELO</name>
<keyword evidence="1" id="KW-0732">Signal</keyword>
<dbReference type="WBParaSite" id="Csp11.Scaffold83.g510.t1">
    <property type="protein sequence ID" value="Csp11.Scaffold83.g510.t1"/>
    <property type="gene ID" value="Csp11.Scaffold83.g510"/>
</dbReference>
<dbReference type="Proteomes" id="UP000095282">
    <property type="component" value="Unplaced"/>
</dbReference>
<sequence length="114" mass="12482">MALSLQKIIIRMGFSTTVFLFLLALVATCHSSSPFNKLSNEENKILLEHCGLISPMTQRKIYGGTVVPETESVFTVKVVRDGKILSGVLVSPRHVITSINEEAATFDNRSCVGQ</sequence>
<protein>
    <submittedName>
        <fullName evidence="3">Peptidase S1 domain-containing protein</fullName>
    </submittedName>
</protein>
<evidence type="ECO:0000256" key="1">
    <source>
        <dbReference type="SAM" id="SignalP"/>
    </source>
</evidence>
<keyword evidence="2" id="KW-1185">Reference proteome</keyword>
<organism evidence="2 3">
    <name type="scientific">Caenorhabditis tropicalis</name>
    <dbReference type="NCBI Taxonomy" id="1561998"/>
    <lineage>
        <taxon>Eukaryota</taxon>
        <taxon>Metazoa</taxon>
        <taxon>Ecdysozoa</taxon>
        <taxon>Nematoda</taxon>
        <taxon>Chromadorea</taxon>
        <taxon>Rhabditida</taxon>
        <taxon>Rhabditina</taxon>
        <taxon>Rhabditomorpha</taxon>
        <taxon>Rhabditoidea</taxon>
        <taxon>Rhabditidae</taxon>
        <taxon>Peloderinae</taxon>
        <taxon>Caenorhabditis</taxon>
    </lineage>
</organism>
<dbReference type="Pfam" id="PF03761">
    <property type="entry name" value="DUF316"/>
    <property type="match status" value="1"/>
</dbReference>
<dbReference type="AlphaFoldDB" id="A0A1I7V518"/>
<dbReference type="InterPro" id="IPR009003">
    <property type="entry name" value="Peptidase_S1_PA"/>
</dbReference>
<dbReference type="SUPFAM" id="SSF50494">
    <property type="entry name" value="Trypsin-like serine proteases"/>
    <property type="match status" value="1"/>
</dbReference>
<feature type="signal peptide" evidence="1">
    <location>
        <begin position="1"/>
        <end position="31"/>
    </location>
</feature>
<evidence type="ECO:0000313" key="3">
    <source>
        <dbReference type="WBParaSite" id="Csp11.Scaffold83.g510.t1"/>
    </source>
</evidence>
<dbReference type="InterPro" id="IPR005514">
    <property type="entry name" value="DUF316"/>
</dbReference>
<accession>A0A1I7V518</accession>
<reference evidence="3" key="1">
    <citation type="submission" date="2016-11" db="UniProtKB">
        <authorList>
            <consortium name="WormBaseParasite"/>
        </authorList>
    </citation>
    <scope>IDENTIFICATION</scope>
</reference>
<feature type="chain" id="PRO_5009309785" evidence="1">
    <location>
        <begin position="32"/>
        <end position="114"/>
    </location>
</feature>
<proteinExistence type="predicted"/>